<dbReference type="Gene3D" id="3.40.50.2000">
    <property type="entry name" value="Glycogen Phosphorylase B"/>
    <property type="match status" value="1"/>
</dbReference>
<organism evidence="1 2">
    <name type="scientific">Mucilaginibacter psychrotolerans</name>
    <dbReference type="NCBI Taxonomy" id="1524096"/>
    <lineage>
        <taxon>Bacteria</taxon>
        <taxon>Pseudomonadati</taxon>
        <taxon>Bacteroidota</taxon>
        <taxon>Sphingobacteriia</taxon>
        <taxon>Sphingobacteriales</taxon>
        <taxon>Sphingobacteriaceae</taxon>
        <taxon>Mucilaginibacter</taxon>
    </lineage>
</organism>
<evidence type="ECO:0000313" key="2">
    <source>
        <dbReference type="Proteomes" id="UP000297540"/>
    </source>
</evidence>
<dbReference type="RefSeq" id="WP_133228240.1">
    <property type="nucleotide sequence ID" value="NZ_SOZE01000005.1"/>
</dbReference>
<dbReference type="EMBL" id="SOZE01000005">
    <property type="protein sequence ID" value="TFF38818.1"/>
    <property type="molecule type" value="Genomic_DNA"/>
</dbReference>
<protein>
    <recommendedName>
        <fullName evidence="3">Glycosyltransferase</fullName>
    </recommendedName>
</protein>
<sequence>MKLLTYQPFSLYSNGGGNRILRRLFMGREKDVVSLVVEESRLHTRHGAIAEVIVFAAPLVRKWARWKVRNFRTWLRYGLFKASTIKKIQQAAAQIDYEILHVVDHGPFSAALCNDTFCKNKALWVSFHDHFSTTYGLAENCQALWKRADRRLVISEELGNEYCRIFGKADYELITDGVANNEVSVPKQDNKQPMAVYFAGLLHLDYIPLFKVLADSLDLLVAQGHQFKLILRATQHMPFLENRTFKTDYRPMTLDDAELKHELDKSAILYLPIKFTRPDFYLYSLSTKMVGYLGGAGAILYHGPEDSAACNLLTKNVAAVCCGSLDAATLAEDILSLLAKQSVISSNAKTLAKEQFSLTHIQERFWRQVANG</sequence>
<gene>
    <name evidence="1" type="ORF">E2R66_07370</name>
</gene>
<reference evidence="1 2" key="1">
    <citation type="journal article" date="2017" name="Int. J. Syst. Evol. Microbiol.">
        <title>Mucilaginibacterpsychrotolerans sp. nov., isolated from peatlands.</title>
        <authorList>
            <person name="Deng Y."/>
            <person name="Shen L."/>
            <person name="Xu B."/>
            <person name="Liu Y."/>
            <person name="Gu Z."/>
            <person name="Liu H."/>
            <person name="Zhou Y."/>
        </authorList>
    </citation>
    <scope>NUCLEOTIDE SEQUENCE [LARGE SCALE GENOMIC DNA]</scope>
    <source>
        <strain evidence="1 2">NH7-4</strain>
    </source>
</reference>
<evidence type="ECO:0008006" key="3">
    <source>
        <dbReference type="Google" id="ProtNLM"/>
    </source>
</evidence>
<comment type="caution">
    <text evidence="1">The sequence shown here is derived from an EMBL/GenBank/DDBJ whole genome shotgun (WGS) entry which is preliminary data.</text>
</comment>
<proteinExistence type="predicted"/>
<keyword evidence="2" id="KW-1185">Reference proteome</keyword>
<dbReference type="AlphaFoldDB" id="A0A4Y8SIS0"/>
<dbReference type="Proteomes" id="UP000297540">
    <property type="component" value="Unassembled WGS sequence"/>
</dbReference>
<evidence type="ECO:0000313" key="1">
    <source>
        <dbReference type="EMBL" id="TFF38818.1"/>
    </source>
</evidence>
<dbReference type="SUPFAM" id="SSF53756">
    <property type="entry name" value="UDP-Glycosyltransferase/glycogen phosphorylase"/>
    <property type="match status" value="1"/>
</dbReference>
<dbReference type="OrthoDB" id="787006at2"/>
<name>A0A4Y8SIS0_9SPHI</name>
<accession>A0A4Y8SIS0</accession>